<sequence>SRAIPRNTSPIAEAAPLATLHGPGLANGALISAFNPGESFDMVRRLRLLSLGTEGEDDGDDGDGEVEDWNGVGVGVEALAASDSCGGCSCACPE</sequence>
<evidence type="ECO:0000313" key="2">
    <source>
        <dbReference type="Proteomes" id="UP000266272"/>
    </source>
</evidence>
<proteinExistence type="predicted"/>
<comment type="caution">
    <text evidence="1">The sequence shown here is derived from an EMBL/GenBank/DDBJ whole genome shotgun (WGS) entry which is preliminary data.</text>
</comment>
<dbReference type="EMBL" id="PXOA01000228">
    <property type="protein sequence ID" value="RFU78195.1"/>
    <property type="molecule type" value="Genomic_DNA"/>
</dbReference>
<reference evidence="1 2" key="1">
    <citation type="journal article" date="2018" name="PLoS Pathog.">
        <title>Evolution of structural diversity of trichothecenes, a family of toxins produced by plant pathogenic and entomopathogenic fungi.</title>
        <authorList>
            <person name="Proctor R.H."/>
            <person name="McCormick S.P."/>
            <person name="Kim H.S."/>
            <person name="Cardoza R.E."/>
            <person name="Stanley A.M."/>
            <person name="Lindo L."/>
            <person name="Kelly A."/>
            <person name="Brown D.W."/>
            <person name="Lee T."/>
            <person name="Vaughan M.M."/>
            <person name="Alexander N.J."/>
            <person name="Busman M."/>
            <person name="Gutierrez S."/>
        </authorList>
    </citation>
    <scope>NUCLEOTIDE SEQUENCE [LARGE SCALE GENOMIC DNA]</scope>
    <source>
        <strain evidence="1 2">IBT 40837</strain>
    </source>
</reference>
<protein>
    <submittedName>
        <fullName evidence="1">Uncharacterized protein</fullName>
    </submittedName>
</protein>
<evidence type="ECO:0000313" key="1">
    <source>
        <dbReference type="EMBL" id="RFU78195.1"/>
    </source>
</evidence>
<keyword evidence="2" id="KW-1185">Reference proteome</keyword>
<dbReference type="Proteomes" id="UP000266272">
    <property type="component" value="Unassembled WGS sequence"/>
</dbReference>
<organism evidence="1 2">
    <name type="scientific">Trichoderma arundinaceum</name>
    <dbReference type="NCBI Taxonomy" id="490622"/>
    <lineage>
        <taxon>Eukaryota</taxon>
        <taxon>Fungi</taxon>
        <taxon>Dikarya</taxon>
        <taxon>Ascomycota</taxon>
        <taxon>Pezizomycotina</taxon>
        <taxon>Sordariomycetes</taxon>
        <taxon>Hypocreomycetidae</taxon>
        <taxon>Hypocreales</taxon>
        <taxon>Hypocreaceae</taxon>
        <taxon>Trichoderma</taxon>
    </lineage>
</organism>
<gene>
    <name evidence="1" type="ORF">TARUN_4023</name>
</gene>
<dbReference type="AlphaFoldDB" id="A0A395NQD8"/>
<name>A0A395NQD8_TRIAR</name>
<accession>A0A395NQD8</accession>
<feature type="non-terminal residue" evidence="1">
    <location>
        <position position="1"/>
    </location>
</feature>